<dbReference type="EMBL" id="KV449493">
    <property type="protein sequence ID" value="OAX31258.1"/>
    <property type="molecule type" value="Genomic_DNA"/>
</dbReference>
<organism evidence="2 3">
    <name type="scientific">Rhizopogon vinicolor AM-OR11-026</name>
    <dbReference type="NCBI Taxonomy" id="1314800"/>
    <lineage>
        <taxon>Eukaryota</taxon>
        <taxon>Fungi</taxon>
        <taxon>Dikarya</taxon>
        <taxon>Basidiomycota</taxon>
        <taxon>Agaricomycotina</taxon>
        <taxon>Agaricomycetes</taxon>
        <taxon>Agaricomycetidae</taxon>
        <taxon>Boletales</taxon>
        <taxon>Suillineae</taxon>
        <taxon>Rhizopogonaceae</taxon>
        <taxon>Rhizopogon</taxon>
    </lineage>
</organism>
<evidence type="ECO:0000256" key="1">
    <source>
        <dbReference type="SAM" id="Phobius"/>
    </source>
</evidence>
<dbReference type="OrthoDB" id="3026777at2759"/>
<proteinExistence type="predicted"/>
<feature type="transmembrane region" description="Helical" evidence="1">
    <location>
        <begin position="135"/>
        <end position="155"/>
    </location>
</feature>
<name>A0A1B7MFA0_9AGAM</name>
<evidence type="ECO:0000313" key="3">
    <source>
        <dbReference type="Proteomes" id="UP000092154"/>
    </source>
</evidence>
<reference evidence="2 3" key="1">
    <citation type="submission" date="2016-06" db="EMBL/GenBank/DDBJ databases">
        <title>Comparative genomics of the ectomycorrhizal sister species Rhizopogon vinicolor and Rhizopogon vesiculosus (Basidiomycota: Boletales) reveals a divergence of the mating type B locus.</title>
        <authorList>
            <consortium name="DOE Joint Genome Institute"/>
            <person name="Mujic A.B."/>
            <person name="Kuo A."/>
            <person name="Tritt A."/>
            <person name="Lipzen A."/>
            <person name="Chen C."/>
            <person name="Johnson J."/>
            <person name="Sharma A."/>
            <person name="Barry K."/>
            <person name="Grigoriev I.V."/>
            <person name="Spatafora J.W."/>
        </authorList>
    </citation>
    <scope>NUCLEOTIDE SEQUENCE [LARGE SCALE GENOMIC DNA]</scope>
    <source>
        <strain evidence="2 3">AM-OR11-026</strain>
    </source>
</reference>
<feature type="transmembrane region" description="Helical" evidence="1">
    <location>
        <begin position="161"/>
        <end position="181"/>
    </location>
</feature>
<dbReference type="AlphaFoldDB" id="A0A1B7MFA0"/>
<evidence type="ECO:0000313" key="2">
    <source>
        <dbReference type="EMBL" id="OAX31258.1"/>
    </source>
</evidence>
<sequence length="195" mass="21231">MLADTYAPIALLLLYTTKYGYSPAQTGTLLMTLSLSAVFTFTWMIPRLIRVLRLIYTTKVVPPEHQQDSGDETVVSASTDLLDVHVTVMSWVVNAVAFIMAAATSTPAHSSAHSPIFQSLVVASVNPLKQSAIEMMSGIGAFLSPVVMGSIFTATRSKLPMLVFYIHAVIVIAAASLLFLIRDSDHYQKPRRTQG</sequence>
<dbReference type="Gene3D" id="1.20.1250.20">
    <property type="entry name" value="MFS general substrate transporter like domains"/>
    <property type="match status" value="1"/>
</dbReference>
<gene>
    <name evidence="2" type="ORF">K503DRAFT_806216</name>
</gene>
<keyword evidence="1" id="KW-0812">Transmembrane</keyword>
<keyword evidence="1" id="KW-1133">Transmembrane helix</keyword>
<dbReference type="InParanoid" id="A0A1B7MFA0"/>
<keyword evidence="1" id="KW-0472">Membrane</keyword>
<feature type="transmembrane region" description="Helical" evidence="1">
    <location>
        <begin position="29"/>
        <end position="49"/>
    </location>
</feature>
<dbReference type="SUPFAM" id="SSF103473">
    <property type="entry name" value="MFS general substrate transporter"/>
    <property type="match status" value="1"/>
</dbReference>
<dbReference type="Proteomes" id="UP000092154">
    <property type="component" value="Unassembled WGS sequence"/>
</dbReference>
<accession>A0A1B7MFA0</accession>
<protein>
    <recommendedName>
        <fullName evidence="4">MFS general substrate transporter</fullName>
    </recommendedName>
</protein>
<evidence type="ECO:0008006" key="4">
    <source>
        <dbReference type="Google" id="ProtNLM"/>
    </source>
</evidence>
<dbReference type="InterPro" id="IPR036259">
    <property type="entry name" value="MFS_trans_sf"/>
</dbReference>
<keyword evidence="3" id="KW-1185">Reference proteome</keyword>